<keyword evidence="3" id="KW-1185">Reference proteome</keyword>
<evidence type="ECO:0000313" key="3">
    <source>
        <dbReference type="Proteomes" id="UP000525652"/>
    </source>
</evidence>
<protein>
    <submittedName>
        <fullName evidence="2">DUF5069 domain-containing protein</fullName>
    </submittedName>
</protein>
<dbReference type="Proteomes" id="UP000525652">
    <property type="component" value="Unassembled WGS sequence"/>
</dbReference>
<gene>
    <name evidence="2" type="ORF">H5P30_15350</name>
</gene>
<name>A0A7X1B0D9_9BACT</name>
<dbReference type="RefSeq" id="WP_185693800.1">
    <property type="nucleotide sequence ID" value="NZ_JACHVA010000121.1"/>
</dbReference>
<organism evidence="2 3">
    <name type="scientific">Puniceicoccus vermicola</name>
    <dbReference type="NCBI Taxonomy" id="388746"/>
    <lineage>
        <taxon>Bacteria</taxon>
        <taxon>Pseudomonadati</taxon>
        <taxon>Verrucomicrobiota</taxon>
        <taxon>Opitutia</taxon>
        <taxon>Puniceicoccales</taxon>
        <taxon>Puniceicoccaceae</taxon>
        <taxon>Puniceicoccus</taxon>
    </lineage>
</organism>
<proteinExistence type="predicted"/>
<evidence type="ECO:0000313" key="2">
    <source>
        <dbReference type="EMBL" id="MBC2603159.1"/>
    </source>
</evidence>
<accession>A0A7X1B0D9</accession>
<feature type="domain" description="DUF5069" evidence="1">
    <location>
        <begin position="3"/>
        <end position="137"/>
    </location>
</feature>
<reference evidence="2 3" key="1">
    <citation type="submission" date="2020-07" db="EMBL/GenBank/DDBJ databases">
        <authorList>
            <person name="Feng X."/>
        </authorList>
    </citation>
    <scope>NUCLEOTIDE SEQUENCE [LARGE SCALE GENOMIC DNA]</scope>
    <source>
        <strain evidence="2 3">JCM14086</strain>
    </source>
</reference>
<sequence>MKSTPISAYEKTEGMLYFARMLDKIRKQASGDLRDDFQGNLGKGFDLRCTKYVRVDYDALRSRVLEGGDDKEILHWCYDCGRKLDENDILIWNEFIRKVGYRDFASESLSQRKIESGLGDRNEIETMLEYFEVDEGRA</sequence>
<dbReference type="AlphaFoldDB" id="A0A7X1B0D9"/>
<dbReference type="Pfam" id="PF16798">
    <property type="entry name" value="DUF5069"/>
    <property type="match status" value="1"/>
</dbReference>
<dbReference type="InterPro" id="IPR031849">
    <property type="entry name" value="DUF5069"/>
</dbReference>
<evidence type="ECO:0000259" key="1">
    <source>
        <dbReference type="Pfam" id="PF16798"/>
    </source>
</evidence>
<comment type="caution">
    <text evidence="2">The sequence shown here is derived from an EMBL/GenBank/DDBJ whole genome shotgun (WGS) entry which is preliminary data.</text>
</comment>
<dbReference type="EMBL" id="JACHVA010000121">
    <property type="protein sequence ID" value="MBC2603159.1"/>
    <property type="molecule type" value="Genomic_DNA"/>
</dbReference>